<keyword evidence="2" id="KW-0132">Cell division</keyword>
<gene>
    <name evidence="5" type="primary">scpB</name>
    <name evidence="5" type="ORF">COT98_03615</name>
</gene>
<accession>A0A2M6WNL8</accession>
<evidence type="ECO:0000313" key="6">
    <source>
        <dbReference type="Proteomes" id="UP000228900"/>
    </source>
</evidence>
<sequence length="191" mass="21400">MALLKSQIESLLFVANKPLTAKELADLLKIKSEEVEAAMQELSANYLSSESGLQVIKNNGKYQLVSSAENAAIVQEFIKDETSGELSRPSLEALTVIAYRGPIAKIDLDRIRGVNCSLIIRNLLIRGLIEEKADKEKKESFYNVTMDFIRYLGINQLEDLLDYERLHADDTIDKMLNRGEAVEEIVPGVQI</sequence>
<dbReference type="NCBIfam" id="TIGR00281">
    <property type="entry name" value="SMC-Scp complex subunit ScpB"/>
    <property type="match status" value="1"/>
</dbReference>
<evidence type="ECO:0000256" key="1">
    <source>
        <dbReference type="ARBA" id="ARBA00022490"/>
    </source>
</evidence>
<dbReference type="GO" id="GO:0051301">
    <property type="term" value="P:cell division"/>
    <property type="evidence" value="ECO:0007669"/>
    <property type="project" value="UniProtKB-KW"/>
</dbReference>
<dbReference type="InterPro" id="IPR005234">
    <property type="entry name" value="ScpB_csome_segregation"/>
</dbReference>
<reference evidence="6" key="1">
    <citation type="submission" date="2017-09" db="EMBL/GenBank/DDBJ databases">
        <title>Depth-based differentiation of microbial function through sediment-hosted aquifers and enrichment of novel symbionts in the deep terrestrial subsurface.</title>
        <authorList>
            <person name="Probst A.J."/>
            <person name="Ladd B."/>
            <person name="Jarett J.K."/>
            <person name="Geller-Mcgrath D.E."/>
            <person name="Sieber C.M.K."/>
            <person name="Emerson J.B."/>
            <person name="Anantharaman K."/>
            <person name="Thomas B.C."/>
            <person name="Malmstrom R."/>
            <person name="Stieglmeier M."/>
            <person name="Klingl A."/>
            <person name="Woyke T."/>
            <person name="Ryan C.M."/>
            <person name="Banfield J.F."/>
        </authorList>
    </citation>
    <scope>NUCLEOTIDE SEQUENCE [LARGE SCALE GENOMIC DNA]</scope>
</reference>
<evidence type="ECO:0000256" key="2">
    <source>
        <dbReference type="ARBA" id="ARBA00022618"/>
    </source>
</evidence>
<evidence type="ECO:0000256" key="3">
    <source>
        <dbReference type="ARBA" id="ARBA00022829"/>
    </source>
</evidence>
<dbReference type="InterPro" id="IPR036390">
    <property type="entry name" value="WH_DNA-bd_sf"/>
</dbReference>
<keyword evidence="3" id="KW-0159">Chromosome partition</keyword>
<dbReference type="Gene3D" id="1.10.10.10">
    <property type="entry name" value="Winged helix-like DNA-binding domain superfamily/Winged helix DNA-binding domain"/>
    <property type="match status" value="2"/>
</dbReference>
<dbReference type="AlphaFoldDB" id="A0A2M6WNL8"/>
<dbReference type="PANTHER" id="PTHR34298">
    <property type="entry name" value="SEGREGATION AND CONDENSATION PROTEIN B"/>
    <property type="match status" value="1"/>
</dbReference>
<keyword evidence="4" id="KW-0131">Cell cycle</keyword>
<evidence type="ECO:0000256" key="4">
    <source>
        <dbReference type="ARBA" id="ARBA00023306"/>
    </source>
</evidence>
<dbReference type="InterPro" id="IPR036388">
    <property type="entry name" value="WH-like_DNA-bd_sf"/>
</dbReference>
<protein>
    <submittedName>
        <fullName evidence="5">SMC-Scp complex subunit ScpB</fullName>
    </submittedName>
</protein>
<dbReference type="SUPFAM" id="SSF46785">
    <property type="entry name" value="Winged helix' DNA-binding domain"/>
    <property type="match status" value="2"/>
</dbReference>
<dbReference type="Pfam" id="PF04079">
    <property type="entry name" value="SMC_ScpB"/>
    <property type="match status" value="1"/>
</dbReference>
<organism evidence="5 6">
    <name type="scientific">Candidatus Falkowbacteria bacterium CG10_big_fil_rev_8_21_14_0_10_39_9</name>
    <dbReference type="NCBI Taxonomy" id="1974566"/>
    <lineage>
        <taxon>Bacteria</taxon>
        <taxon>Candidatus Falkowiibacteriota</taxon>
    </lineage>
</organism>
<dbReference type="GO" id="GO:0051304">
    <property type="term" value="P:chromosome separation"/>
    <property type="evidence" value="ECO:0007669"/>
    <property type="project" value="InterPro"/>
</dbReference>
<dbReference type="PIRSF" id="PIRSF019345">
    <property type="entry name" value="ScpB"/>
    <property type="match status" value="1"/>
</dbReference>
<name>A0A2M6WNL8_9BACT</name>
<comment type="caution">
    <text evidence="5">The sequence shown here is derived from an EMBL/GenBank/DDBJ whole genome shotgun (WGS) entry which is preliminary data.</text>
</comment>
<dbReference type="EMBL" id="PFAQ01000052">
    <property type="protein sequence ID" value="PIT94395.1"/>
    <property type="molecule type" value="Genomic_DNA"/>
</dbReference>
<proteinExistence type="predicted"/>
<evidence type="ECO:0000313" key="5">
    <source>
        <dbReference type="EMBL" id="PIT94395.1"/>
    </source>
</evidence>
<dbReference type="Proteomes" id="UP000228900">
    <property type="component" value="Unassembled WGS sequence"/>
</dbReference>
<dbReference type="PANTHER" id="PTHR34298:SF2">
    <property type="entry name" value="SEGREGATION AND CONDENSATION PROTEIN B"/>
    <property type="match status" value="1"/>
</dbReference>
<keyword evidence="1" id="KW-0963">Cytoplasm</keyword>